<keyword evidence="3" id="KW-1185">Reference proteome</keyword>
<protein>
    <recommendedName>
        <fullName evidence="4">Fe2OG dioxygenase domain-containing protein</fullName>
    </recommendedName>
</protein>
<evidence type="ECO:0000313" key="2">
    <source>
        <dbReference type="EMBL" id="CEL08668.1"/>
    </source>
</evidence>
<evidence type="ECO:0000313" key="3">
    <source>
        <dbReference type="Proteomes" id="UP000054771"/>
    </source>
</evidence>
<evidence type="ECO:0008006" key="4">
    <source>
        <dbReference type="Google" id="ProtNLM"/>
    </source>
</evidence>
<dbReference type="AlphaFoldDB" id="A0A0U5CF00"/>
<dbReference type="Proteomes" id="UP000054771">
    <property type="component" value="Unassembled WGS sequence"/>
</dbReference>
<evidence type="ECO:0000256" key="1">
    <source>
        <dbReference type="ARBA" id="ARBA00008056"/>
    </source>
</evidence>
<dbReference type="PANTHER" id="PTHR47990">
    <property type="entry name" value="2-OXOGLUTARATE (2OG) AND FE(II)-DEPENDENT OXYGENASE SUPERFAMILY PROTEIN-RELATED"/>
    <property type="match status" value="1"/>
</dbReference>
<dbReference type="Gene3D" id="2.60.120.330">
    <property type="entry name" value="B-lactam Antibiotic, Isopenicillin N Synthase, Chain"/>
    <property type="match status" value="1"/>
</dbReference>
<dbReference type="SUPFAM" id="SSF51197">
    <property type="entry name" value="Clavaminate synthase-like"/>
    <property type="match status" value="1"/>
</dbReference>
<accession>A0A0U5CF00</accession>
<comment type="similarity">
    <text evidence="1">Belongs to the iron/ascorbate-dependent oxidoreductase family.</text>
</comment>
<dbReference type="OrthoDB" id="288590at2759"/>
<name>A0A0U5CF00_ASPCI</name>
<dbReference type="STRING" id="454130.A0A0U5CF00"/>
<gene>
    <name evidence="2" type="ORF">ASPCAL11815</name>
</gene>
<proteinExistence type="inferred from homology"/>
<sequence>MANQPLLSVINLSCHSNVANALRSSLHRCGAFIFAIDDGVEAHFGKLSQEAHGFFQQPLHKKMETTGYSPQGEERVRGNIMNKQSLYIGRQSAKQRQGTGPPQGLQLAVADLMKQMERPRRQLLSELYKTLQPGQSITKDRDPDYVSIGIHYYDPENIHGAGGYFSPPHKDDGVLTILLRTMMDEHGSKIGNVDEDGLEVADLASLENIHERHSGTIGKIARFVSVPSHPRHAVAWIGTAFEVGQFCGCVHKVCVPGSRDKNHKRLSVAMFCGAAQS</sequence>
<dbReference type="OMA" id="IAMFCAP"/>
<organism evidence="2 3">
    <name type="scientific">Aspergillus calidoustus</name>
    <dbReference type="NCBI Taxonomy" id="454130"/>
    <lineage>
        <taxon>Eukaryota</taxon>
        <taxon>Fungi</taxon>
        <taxon>Dikarya</taxon>
        <taxon>Ascomycota</taxon>
        <taxon>Pezizomycotina</taxon>
        <taxon>Eurotiomycetes</taxon>
        <taxon>Eurotiomycetidae</taxon>
        <taxon>Eurotiales</taxon>
        <taxon>Aspergillaceae</taxon>
        <taxon>Aspergillus</taxon>
        <taxon>Aspergillus subgen. Nidulantes</taxon>
    </lineage>
</organism>
<reference evidence="3" key="1">
    <citation type="journal article" date="2016" name="Genome Announc.">
        <title>Draft genome sequences of fungus Aspergillus calidoustus.</title>
        <authorList>
            <person name="Horn F."/>
            <person name="Linde J."/>
            <person name="Mattern D.J."/>
            <person name="Walther G."/>
            <person name="Guthke R."/>
            <person name="Scherlach K."/>
            <person name="Martin K."/>
            <person name="Brakhage A.A."/>
            <person name="Petzke L."/>
            <person name="Valiante V."/>
        </authorList>
    </citation>
    <scope>NUCLEOTIDE SEQUENCE [LARGE SCALE GENOMIC DNA]</scope>
    <source>
        <strain evidence="3">SF006504</strain>
    </source>
</reference>
<dbReference type="InterPro" id="IPR050231">
    <property type="entry name" value="Iron_ascorbate_oxido_reductase"/>
</dbReference>
<dbReference type="InterPro" id="IPR027443">
    <property type="entry name" value="IPNS-like_sf"/>
</dbReference>
<dbReference type="EMBL" id="CDMC01000012">
    <property type="protein sequence ID" value="CEL08668.1"/>
    <property type="molecule type" value="Genomic_DNA"/>
</dbReference>